<feature type="region of interest" description="Disordered" evidence="1">
    <location>
        <begin position="1"/>
        <end position="34"/>
    </location>
</feature>
<protein>
    <submittedName>
        <fullName evidence="2">Osmotically inducible protein C</fullName>
    </submittedName>
</protein>
<dbReference type="EMBL" id="APGJ01000007">
    <property type="protein sequence ID" value="EYD71312.1"/>
    <property type="molecule type" value="Genomic_DNA"/>
</dbReference>
<dbReference type="InterPro" id="IPR036102">
    <property type="entry name" value="OsmC/Ohrsf"/>
</dbReference>
<dbReference type="Pfam" id="PF02566">
    <property type="entry name" value="OsmC"/>
    <property type="match status" value="1"/>
</dbReference>
<dbReference type="GO" id="GO:0006979">
    <property type="term" value="P:response to oxidative stress"/>
    <property type="evidence" value="ECO:0007669"/>
    <property type="project" value="InterPro"/>
</dbReference>
<dbReference type="InterPro" id="IPR052707">
    <property type="entry name" value="OsmC_Ohr_Peroxiredoxin"/>
</dbReference>
<dbReference type="SUPFAM" id="SSF82784">
    <property type="entry name" value="OsmC-like"/>
    <property type="match status" value="1"/>
</dbReference>
<dbReference type="PANTHER" id="PTHR42830">
    <property type="entry name" value="OSMOTICALLY INDUCIBLE FAMILY PROTEIN"/>
    <property type="match status" value="1"/>
</dbReference>
<dbReference type="OrthoDB" id="9807532at2"/>
<evidence type="ECO:0000313" key="2">
    <source>
        <dbReference type="EMBL" id="EYD71312.1"/>
    </source>
</evidence>
<gene>
    <name evidence="2" type="ORF">Lokhon_02960</name>
</gene>
<dbReference type="AlphaFoldDB" id="A0A017H9W8"/>
<keyword evidence="3" id="KW-1185">Reference proteome</keyword>
<evidence type="ECO:0000256" key="1">
    <source>
        <dbReference type="SAM" id="MobiDB-lite"/>
    </source>
</evidence>
<dbReference type="InterPro" id="IPR015946">
    <property type="entry name" value="KH_dom-like_a/b"/>
</dbReference>
<dbReference type="STRING" id="1122180.Lokhon_02960"/>
<dbReference type="PATRIC" id="fig|1122180.6.peg.2940"/>
<reference evidence="2 3" key="1">
    <citation type="submission" date="2013-03" db="EMBL/GenBank/DDBJ databases">
        <authorList>
            <person name="Fiebig A."/>
            <person name="Goeker M."/>
            <person name="Klenk H.-P.P."/>
        </authorList>
    </citation>
    <scope>NUCLEOTIDE SEQUENCE [LARGE SCALE GENOMIC DNA]</scope>
    <source>
        <strain evidence="2 3">DSM 17492</strain>
    </source>
</reference>
<dbReference type="InterPro" id="IPR019904">
    <property type="entry name" value="Peroxiredoxin_OsmC"/>
</dbReference>
<dbReference type="GO" id="GO:0004601">
    <property type="term" value="F:peroxidase activity"/>
    <property type="evidence" value="ECO:0007669"/>
    <property type="project" value="InterPro"/>
</dbReference>
<dbReference type="RefSeq" id="WP_017927400.1">
    <property type="nucleotide sequence ID" value="NZ_KB822995.1"/>
</dbReference>
<proteinExistence type="predicted"/>
<dbReference type="HOGENOM" id="CLU_106355_1_0_5"/>
<comment type="caution">
    <text evidence="2">The sequence shown here is derived from an EMBL/GenBank/DDBJ whole genome shotgun (WGS) entry which is preliminary data.</text>
</comment>
<dbReference type="PANTHER" id="PTHR42830:SF1">
    <property type="entry name" value="OSMOTICALLY INDUCIBLE FAMILY PROTEIN"/>
    <property type="match status" value="1"/>
</dbReference>
<name>A0A017H9W8_9RHOB</name>
<evidence type="ECO:0000313" key="3">
    <source>
        <dbReference type="Proteomes" id="UP000025047"/>
    </source>
</evidence>
<dbReference type="Proteomes" id="UP000025047">
    <property type="component" value="Unassembled WGS sequence"/>
</dbReference>
<accession>A0A017H9W8</accession>
<feature type="compositionally biased region" description="Polar residues" evidence="1">
    <location>
        <begin position="19"/>
        <end position="28"/>
    </location>
</feature>
<sequence length="142" mass="14953">MINKHGTAKWSGGLKTGQGHVSTETGVLSDQPYGFNTRFEGKPGTNPEELIGAAHASCYAMALSLNLGEDELTADDIQVKSTVSLEEQDDGFAITKVHLDVTAKVAGASEEQFRKAAEATKTGCPVSKLLNAEVTMDAKLVG</sequence>
<dbReference type="eggNOG" id="COG1764">
    <property type="taxonomic scope" value="Bacteria"/>
</dbReference>
<organism evidence="2 3">
    <name type="scientific">Limimaricola hongkongensis DSM 17492</name>
    <dbReference type="NCBI Taxonomy" id="1122180"/>
    <lineage>
        <taxon>Bacteria</taxon>
        <taxon>Pseudomonadati</taxon>
        <taxon>Pseudomonadota</taxon>
        <taxon>Alphaproteobacteria</taxon>
        <taxon>Rhodobacterales</taxon>
        <taxon>Paracoccaceae</taxon>
        <taxon>Limimaricola</taxon>
    </lineage>
</organism>
<dbReference type="NCBIfam" id="TIGR03562">
    <property type="entry name" value="osmo_induc_OsmC"/>
    <property type="match status" value="1"/>
</dbReference>
<dbReference type="Gene3D" id="3.30.300.20">
    <property type="match status" value="1"/>
</dbReference>
<dbReference type="InterPro" id="IPR003718">
    <property type="entry name" value="OsmC/Ohr_fam"/>
</dbReference>